<dbReference type="EMBL" id="AFWE01000018">
    <property type="protein sequence ID" value="EGU42471.1"/>
    <property type="molecule type" value="Genomic_DNA"/>
</dbReference>
<dbReference type="eggNOG" id="COG3704">
    <property type="taxonomic scope" value="Bacteria"/>
</dbReference>
<organism evidence="6 7">
    <name type="scientific">Vibrio scophthalmi LMG 19158</name>
    <dbReference type="NCBI Taxonomy" id="870967"/>
    <lineage>
        <taxon>Bacteria</taxon>
        <taxon>Pseudomonadati</taxon>
        <taxon>Pseudomonadota</taxon>
        <taxon>Gammaproteobacteria</taxon>
        <taxon>Vibrionales</taxon>
        <taxon>Vibrionaceae</taxon>
        <taxon>Vibrio</taxon>
    </lineage>
</organism>
<name>F9RID9_9VIBR</name>
<keyword evidence="3 5" id="KW-1133">Transmembrane helix</keyword>
<dbReference type="RefSeq" id="WP_005592711.1">
    <property type="nucleotide sequence ID" value="NZ_AFWE01000018.1"/>
</dbReference>
<evidence type="ECO:0000256" key="4">
    <source>
        <dbReference type="ARBA" id="ARBA00023136"/>
    </source>
</evidence>
<dbReference type="AlphaFoldDB" id="F9RID9"/>
<comment type="caution">
    <text evidence="6">The sequence shown here is derived from an EMBL/GenBank/DDBJ whole genome shotgun (WGS) entry which is preliminary data.</text>
</comment>
<dbReference type="InterPro" id="IPR007688">
    <property type="entry name" value="Conjugal_tfr_TrbL/VirB6"/>
</dbReference>
<dbReference type="Pfam" id="PF04610">
    <property type="entry name" value="TrbL"/>
    <property type="match status" value="1"/>
</dbReference>
<feature type="transmembrane region" description="Helical" evidence="5">
    <location>
        <begin position="27"/>
        <end position="45"/>
    </location>
</feature>
<reference evidence="6 7" key="1">
    <citation type="journal article" date="2012" name="Int. J. Syst. Evol. Microbiol.">
        <title>Vibrio caribbeanicus sp. nov., isolated from the marine sponge Scleritoderma cyanea.</title>
        <authorList>
            <person name="Hoffmann M."/>
            <person name="Monday S.R."/>
            <person name="Allard M.W."/>
            <person name="Strain E.A."/>
            <person name="Whittaker P."/>
            <person name="Naum M."/>
            <person name="McCarthy P.J."/>
            <person name="Lopez J.V."/>
            <person name="Fischer M."/>
            <person name="Brown E.W."/>
        </authorList>
    </citation>
    <scope>NUCLEOTIDE SEQUENCE [LARGE SCALE GENOMIC DNA]</scope>
    <source>
        <strain evidence="6 7">LMG 19158</strain>
    </source>
</reference>
<evidence type="ECO:0000256" key="5">
    <source>
        <dbReference type="SAM" id="Phobius"/>
    </source>
</evidence>
<evidence type="ECO:0000256" key="2">
    <source>
        <dbReference type="ARBA" id="ARBA00022692"/>
    </source>
</evidence>
<gene>
    <name evidence="6" type="ORF">VIS19158_11758</name>
</gene>
<keyword evidence="4 5" id="KW-0472">Membrane</keyword>
<dbReference type="GO" id="GO:0016020">
    <property type="term" value="C:membrane"/>
    <property type="evidence" value="ECO:0007669"/>
    <property type="project" value="UniProtKB-SubCell"/>
</dbReference>
<feature type="transmembrane region" description="Helical" evidence="5">
    <location>
        <begin position="231"/>
        <end position="250"/>
    </location>
</feature>
<dbReference type="GO" id="GO:0030255">
    <property type="term" value="P:protein secretion by the type IV secretion system"/>
    <property type="evidence" value="ECO:0007669"/>
    <property type="project" value="InterPro"/>
</dbReference>
<evidence type="ECO:0000313" key="7">
    <source>
        <dbReference type="Proteomes" id="UP000004349"/>
    </source>
</evidence>
<dbReference type="Proteomes" id="UP000004349">
    <property type="component" value="Unassembled WGS sequence"/>
</dbReference>
<feature type="transmembrane region" description="Helical" evidence="5">
    <location>
        <begin position="201"/>
        <end position="219"/>
    </location>
</feature>
<sequence>MFDILFNFLNTIVINNISERVGKFTTVIMPLIGGFIGLYIIYLAWEALNNNQNFIVMETIKTIGSLGAVSMVALNTPWYMEHIVPFVLFAPDEITAALIGKGETSSNSLQQLWEALFATLEITASTIKFELDSDVLKQTFMAIAMIILSVIGFVPFFFISVAILLSTKIAVSFLLIVGPMFIMMAFFPSTRSFFQAWTGQCFNYMLLSVFFSLAFMFSIEIIDEVVLSKNIAMENIILSVIVFFSLCVLANQLPTLSSTLSGGVGISGLVGNTMGALKTAGGAAKGAYNLGKSARNAAETGAMNAGKPKIKAG</sequence>
<keyword evidence="2 5" id="KW-0812">Transmembrane</keyword>
<evidence type="ECO:0000313" key="6">
    <source>
        <dbReference type="EMBL" id="EGU42471.1"/>
    </source>
</evidence>
<feature type="transmembrane region" description="Helical" evidence="5">
    <location>
        <begin position="169"/>
        <end position="189"/>
    </location>
</feature>
<proteinExistence type="predicted"/>
<evidence type="ECO:0000256" key="1">
    <source>
        <dbReference type="ARBA" id="ARBA00004141"/>
    </source>
</evidence>
<protein>
    <submittedName>
        <fullName evidence="6">Conjugal transfer protein TraA</fullName>
    </submittedName>
</protein>
<evidence type="ECO:0000256" key="3">
    <source>
        <dbReference type="ARBA" id="ARBA00022989"/>
    </source>
</evidence>
<accession>F9RID9</accession>
<comment type="subcellular location">
    <subcellularLocation>
        <location evidence="1">Membrane</location>
        <topology evidence="1">Multi-pass membrane protein</topology>
    </subcellularLocation>
</comment>
<feature type="transmembrane region" description="Helical" evidence="5">
    <location>
        <begin position="140"/>
        <end position="163"/>
    </location>
</feature>